<organism evidence="2 3">
    <name type="scientific">Tanacetum coccineum</name>
    <dbReference type="NCBI Taxonomy" id="301880"/>
    <lineage>
        <taxon>Eukaryota</taxon>
        <taxon>Viridiplantae</taxon>
        <taxon>Streptophyta</taxon>
        <taxon>Embryophyta</taxon>
        <taxon>Tracheophyta</taxon>
        <taxon>Spermatophyta</taxon>
        <taxon>Magnoliopsida</taxon>
        <taxon>eudicotyledons</taxon>
        <taxon>Gunneridae</taxon>
        <taxon>Pentapetalae</taxon>
        <taxon>asterids</taxon>
        <taxon>campanulids</taxon>
        <taxon>Asterales</taxon>
        <taxon>Asteraceae</taxon>
        <taxon>Asteroideae</taxon>
        <taxon>Anthemideae</taxon>
        <taxon>Anthemidinae</taxon>
        <taxon>Tanacetum</taxon>
    </lineage>
</organism>
<comment type="caution">
    <text evidence="2">The sequence shown here is derived from an EMBL/GenBank/DDBJ whole genome shotgun (WGS) entry which is preliminary data.</text>
</comment>
<sequence>MNGKKPLTLDFNTFTTSTGLDYNNGTYVSHPSPEVLSGNYSSTEQVNSIQQLITYSLITRTKDENFGYLPGILSNSSFSKDLFKVIEIELTAHIIAVNNQKDSVFLVPLSIKKKKGKTQTVTPTLPKSYGPEASGSLSKKRKQPKPQKTPSETKVSSPKPTEDSEQSYSVSSGTVPDPQDLERNIQLVSMGLPSTLDEGTRKLQPLLKGTTIDPKDLGGNDQPTDKGLPSTASNEGMAKTTLCPEGPLRDKDSRGNKPPADMEPINPTVADPSGTSAKYQVDHTQSTKLRYQSLTKNEALLISDDERVQESDEEEVFEAGEDMDEDTQADTKVQSPPPNWTQHKEAAIFYADLKASIEGFYEENIDHNDQTNKVIDAAMNSFDKNSIERGDILNALNGATEALKANQDAVKEGHREGKAIVTDDQPEDQRKLVPASKEIQAHLDKEEKIKKAAEEAKMFEMTKTEVIKVVPEEAKKIGLYPKKIISVKAGEKFKKAQDAEHQVLKREHSQKAKRAIELRMKSLLKMNDIHKFGVYSLVSYLVMASMVKNQENSMFGLKLRKLIAEHPDQEKLQSKKVKLEALGYKLD</sequence>
<accession>A0ABQ5GLC2</accession>
<evidence type="ECO:0000256" key="1">
    <source>
        <dbReference type="SAM" id="MobiDB-lite"/>
    </source>
</evidence>
<name>A0ABQ5GLC2_9ASTR</name>
<reference evidence="2" key="2">
    <citation type="submission" date="2022-01" db="EMBL/GenBank/DDBJ databases">
        <authorList>
            <person name="Yamashiro T."/>
            <person name="Shiraishi A."/>
            <person name="Satake H."/>
            <person name="Nakayama K."/>
        </authorList>
    </citation>
    <scope>NUCLEOTIDE SEQUENCE</scope>
</reference>
<gene>
    <name evidence="2" type="ORF">Tco_1043196</name>
</gene>
<reference evidence="2" key="1">
    <citation type="journal article" date="2022" name="Int. J. Mol. Sci.">
        <title>Draft Genome of Tanacetum Coccineum: Genomic Comparison of Closely Related Tanacetum-Family Plants.</title>
        <authorList>
            <person name="Yamashiro T."/>
            <person name="Shiraishi A."/>
            <person name="Nakayama K."/>
            <person name="Satake H."/>
        </authorList>
    </citation>
    <scope>NUCLEOTIDE SEQUENCE</scope>
</reference>
<dbReference type="Proteomes" id="UP001151760">
    <property type="component" value="Unassembled WGS sequence"/>
</dbReference>
<dbReference type="EMBL" id="BQNB010018627">
    <property type="protein sequence ID" value="GJT76471.1"/>
    <property type="molecule type" value="Genomic_DNA"/>
</dbReference>
<keyword evidence="3" id="KW-1185">Reference proteome</keyword>
<protein>
    <submittedName>
        <fullName evidence="2">Uncharacterized protein</fullName>
    </submittedName>
</protein>
<feature type="compositionally biased region" description="Acidic residues" evidence="1">
    <location>
        <begin position="319"/>
        <end position="328"/>
    </location>
</feature>
<feature type="compositionally biased region" description="Polar residues" evidence="1">
    <location>
        <begin position="273"/>
        <end position="285"/>
    </location>
</feature>
<feature type="region of interest" description="Disordered" evidence="1">
    <location>
        <begin position="116"/>
        <end position="180"/>
    </location>
</feature>
<feature type="compositionally biased region" description="Polar residues" evidence="1">
    <location>
        <begin position="149"/>
        <end position="159"/>
    </location>
</feature>
<feature type="region of interest" description="Disordered" evidence="1">
    <location>
        <begin position="319"/>
        <end position="340"/>
    </location>
</feature>
<evidence type="ECO:0000313" key="3">
    <source>
        <dbReference type="Proteomes" id="UP001151760"/>
    </source>
</evidence>
<feature type="region of interest" description="Disordered" evidence="1">
    <location>
        <begin position="206"/>
        <end position="285"/>
    </location>
</feature>
<evidence type="ECO:0000313" key="2">
    <source>
        <dbReference type="EMBL" id="GJT76471.1"/>
    </source>
</evidence>
<proteinExistence type="predicted"/>